<dbReference type="PANTHER" id="PTHR30126">
    <property type="entry name" value="HTH-TYPE TRANSCRIPTIONAL REGULATOR"/>
    <property type="match status" value="1"/>
</dbReference>
<reference evidence="6 7" key="1">
    <citation type="submission" date="2018-09" db="EMBL/GenBank/DDBJ databases">
        <authorList>
            <person name="Postec A."/>
        </authorList>
    </citation>
    <scope>NUCLEOTIDE SEQUENCE [LARGE SCALE GENOMIC DNA]</scope>
    <source>
        <strain evidence="6">70B-A</strain>
    </source>
</reference>
<dbReference type="Pfam" id="PF00126">
    <property type="entry name" value="HTH_1"/>
    <property type="match status" value="1"/>
</dbReference>
<dbReference type="GO" id="GO:0003700">
    <property type="term" value="F:DNA-binding transcription factor activity"/>
    <property type="evidence" value="ECO:0007669"/>
    <property type="project" value="InterPro"/>
</dbReference>
<keyword evidence="7" id="KW-1185">Reference proteome</keyword>
<dbReference type="InterPro" id="IPR005119">
    <property type="entry name" value="LysR_subst-bd"/>
</dbReference>
<proteinExistence type="inferred from homology"/>
<comment type="similarity">
    <text evidence="1">Belongs to the LysR transcriptional regulatory family.</text>
</comment>
<dbReference type="AlphaFoldDB" id="A0A3P7PJG3"/>
<keyword evidence="3" id="KW-0238">DNA-binding</keyword>
<gene>
    <name evidence="6" type="ORF">PATL70BA_3167</name>
</gene>
<dbReference type="RefSeq" id="WP_125138121.1">
    <property type="nucleotide sequence ID" value="NZ_LR130778.1"/>
</dbReference>
<evidence type="ECO:0000256" key="3">
    <source>
        <dbReference type="ARBA" id="ARBA00023125"/>
    </source>
</evidence>
<dbReference type="SUPFAM" id="SSF46785">
    <property type="entry name" value="Winged helix' DNA-binding domain"/>
    <property type="match status" value="1"/>
</dbReference>
<dbReference type="GO" id="GO:0000976">
    <property type="term" value="F:transcription cis-regulatory region binding"/>
    <property type="evidence" value="ECO:0007669"/>
    <property type="project" value="TreeGrafter"/>
</dbReference>
<dbReference type="Pfam" id="PF03466">
    <property type="entry name" value="LysR_substrate"/>
    <property type="match status" value="1"/>
</dbReference>
<dbReference type="InterPro" id="IPR000847">
    <property type="entry name" value="LysR_HTH_N"/>
</dbReference>
<keyword evidence="2" id="KW-0805">Transcription regulation</keyword>
<dbReference type="OrthoDB" id="119203at2"/>
<dbReference type="InterPro" id="IPR036388">
    <property type="entry name" value="WH-like_DNA-bd_sf"/>
</dbReference>
<dbReference type="Gene3D" id="1.10.10.10">
    <property type="entry name" value="Winged helix-like DNA-binding domain superfamily/Winged helix DNA-binding domain"/>
    <property type="match status" value="1"/>
</dbReference>
<evidence type="ECO:0000256" key="4">
    <source>
        <dbReference type="ARBA" id="ARBA00023163"/>
    </source>
</evidence>
<evidence type="ECO:0000256" key="1">
    <source>
        <dbReference type="ARBA" id="ARBA00009437"/>
    </source>
</evidence>
<dbReference type="Proteomes" id="UP000279029">
    <property type="component" value="Chromosome"/>
</dbReference>
<feature type="domain" description="HTH lysR-type" evidence="5">
    <location>
        <begin position="1"/>
        <end position="58"/>
    </location>
</feature>
<sequence length="299" mass="34370">MQLDALKYFLYVVEDRSISKAAKKAHISQSALSQMIHKLEEDLGYELLNRSNRGVTLTPMGEIVIKYANNIIKNFDKMMVDLSNHQKQQSKITVTGTWSLVAYSLPCMIYNVKKRFPEVEFDLVAKNLDEILSDIKNDLSDLGFIDVYMEEEDNLMYYNMGKEKVVLIAKSDYKIPDKITLSELVDVELIMCTINKKTCENIDISLKPLHKKLDNLNIMFKADSLTAVKSSILNGFGVAFVPYESIKYELYEEAIKLIEVEGLNLDYDIYMVSKKTKELSEVVRASREYLIEEGRKSFC</sequence>
<dbReference type="PRINTS" id="PR00039">
    <property type="entry name" value="HTHLYSR"/>
</dbReference>
<accession>A0A3P7PJG3</accession>
<dbReference type="EMBL" id="LR130778">
    <property type="protein sequence ID" value="VDN49088.1"/>
    <property type="molecule type" value="Genomic_DNA"/>
</dbReference>
<protein>
    <submittedName>
        <fullName evidence="6">LysR family transcriptional regulator</fullName>
    </submittedName>
</protein>
<dbReference type="KEGG" id="cbar:PATL70BA_3167"/>
<dbReference type="FunFam" id="1.10.10.10:FF:000001">
    <property type="entry name" value="LysR family transcriptional regulator"/>
    <property type="match status" value="1"/>
</dbReference>
<dbReference type="PROSITE" id="PS50931">
    <property type="entry name" value="HTH_LYSR"/>
    <property type="match status" value="1"/>
</dbReference>
<dbReference type="Gene3D" id="3.40.190.290">
    <property type="match status" value="1"/>
</dbReference>
<evidence type="ECO:0000256" key="2">
    <source>
        <dbReference type="ARBA" id="ARBA00023015"/>
    </source>
</evidence>
<dbReference type="SUPFAM" id="SSF53850">
    <property type="entry name" value="Periplasmic binding protein-like II"/>
    <property type="match status" value="1"/>
</dbReference>
<organism evidence="6 7">
    <name type="scientific">Petrocella atlantisensis</name>
    <dbReference type="NCBI Taxonomy" id="2173034"/>
    <lineage>
        <taxon>Bacteria</taxon>
        <taxon>Bacillati</taxon>
        <taxon>Bacillota</taxon>
        <taxon>Clostridia</taxon>
        <taxon>Lachnospirales</taxon>
        <taxon>Vallitaleaceae</taxon>
        <taxon>Petrocella</taxon>
    </lineage>
</organism>
<evidence type="ECO:0000313" key="6">
    <source>
        <dbReference type="EMBL" id="VDN49088.1"/>
    </source>
</evidence>
<dbReference type="InterPro" id="IPR036390">
    <property type="entry name" value="WH_DNA-bd_sf"/>
</dbReference>
<dbReference type="PANTHER" id="PTHR30126:SF64">
    <property type="entry name" value="HTH-TYPE TRANSCRIPTIONAL REGULATOR CITR"/>
    <property type="match status" value="1"/>
</dbReference>
<keyword evidence="4" id="KW-0804">Transcription</keyword>
<evidence type="ECO:0000259" key="5">
    <source>
        <dbReference type="PROSITE" id="PS50931"/>
    </source>
</evidence>
<name>A0A3P7PJG3_9FIRM</name>
<evidence type="ECO:0000313" key="7">
    <source>
        <dbReference type="Proteomes" id="UP000279029"/>
    </source>
</evidence>